<organism evidence="1">
    <name type="scientific">marine sediment metagenome</name>
    <dbReference type="NCBI Taxonomy" id="412755"/>
    <lineage>
        <taxon>unclassified sequences</taxon>
        <taxon>metagenomes</taxon>
        <taxon>ecological metagenomes</taxon>
    </lineage>
</organism>
<name>A0A0F9WCH1_9ZZZZ</name>
<comment type="caution">
    <text evidence="1">The sequence shown here is derived from an EMBL/GenBank/DDBJ whole genome shotgun (WGS) entry which is preliminary data.</text>
</comment>
<sequence length="42" mass="5266">MTKLWYKLISWYEDWQDLRAARKALKKGEFVSWEDFKKELDL</sequence>
<evidence type="ECO:0000313" key="1">
    <source>
        <dbReference type="EMBL" id="KKN75883.1"/>
    </source>
</evidence>
<protein>
    <submittedName>
        <fullName evidence="1">Uncharacterized protein</fullName>
    </submittedName>
</protein>
<proteinExistence type="predicted"/>
<dbReference type="AlphaFoldDB" id="A0A0F9WCH1"/>
<dbReference type="EMBL" id="LAZR01000302">
    <property type="protein sequence ID" value="KKN75883.1"/>
    <property type="molecule type" value="Genomic_DNA"/>
</dbReference>
<reference evidence="1" key="1">
    <citation type="journal article" date="2015" name="Nature">
        <title>Complex archaea that bridge the gap between prokaryotes and eukaryotes.</title>
        <authorList>
            <person name="Spang A."/>
            <person name="Saw J.H."/>
            <person name="Jorgensen S.L."/>
            <person name="Zaremba-Niedzwiedzka K."/>
            <person name="Martijn J."/>
            <person name="Lind A.E."/>
            <person name="van Eijk R."/>
            <person name="Schleper C."/>
            <person name="Guy L."/>
            <person name="Ettema T.J."/>
        </authorList>
    </citation>
    <scope>NUCLEOTIDE SEQUENCE</scope>
</reference>
<accession>A0A0F9WCH1</accession>
<gene>
    <name evidence="1" type="ORF">LCGC14_0375910</name>
</gene>